<dbReference type="Gene3D" id="1.10.10.10">
    <property type="entry name" value="Winged helix-like DNA-binding domain superfamily/Winged helix DNA-binding domain"/>
    <property type="match status" value="1"/>
</dbReference>
<dbReference type="Proteomes" id="UP000186456">
    <property type="component" value="Unassembled WGS sequence"/>
</dbReference>
<dbReference type="InterPro" id="IPR036390">
    <property type="entry name" value="WH_DNA-bd_sf"/>
</dbReference>
<sequence>MSDPSSLLHPVRLRVVQALLGAESRTTGQLHELLPDVPIATLYRHVGHLVTHDVIEVVDERQVRGASEKAYRLTAGLENPSADDLRALSADEMLTAFTVFTSGVIRDFAAYLATGDGDLHADRVSFAQAPFWASDAEVDAFARSLMEALTPLLGNEPSPKRRRRTLTTVLLPQQEAGTVPGEAS</sequence>
<evidence type="ECO:0000313" key="1">
    <source>
        <dbReference type="EMBL" id="SDO93399.1"/>
    </source>
</evidence>
<dbReference type="SUPFAM" id="SSF46785">
    <property type="entry name" value="Winged helix' DNA-binding domain"/>
    <property type="match status" value="1"/>
</dbReference>
<dbReference type="InterPro" id="IPR036388">
    <property type="entry name" value="WH-like_DNA-bd_sf"/>
</dbReference>
<name>A0A1H0NL45_MICTS</name>
<accession>A0A1H0NL45</accession>
<gene>
    <name evidence="1" type="ORF">SAMN04487788_1403</name>
</gene>
<dbReference type="EMBL" id="FNJN01000003">
    <property type="protein sequence ID" value="SDO93399.1"/>
    <property type="molecule type" value="Genomic_DNA"/>
</dbReference>
<dbReference type="AlphaFoldDB" id="A0A1H0NL45"/>
<dbReference type="RefSeq" id="WP_074694908.1">
    <property type="nucleotide sequence ID" value="NZ_FNJN01000003.1"/>
</dbReference>
<dbReference type="Pfam" id="PF12840">
    <property type="entry name" value="HTH_20"/>
    <property type="match status" value="1"/>
</dbReference>
<organism evidence="1 2">
    <name type="scientific">Microbacterium testaceum (strain StLB037)</name>
    <dbReference type="NCBI Taxonomy" id="979556"/>
    <lineage>
        <taxon>Bacteria</taxon>
        <taxon>Bacillati</taxon>
        <taxon>Actinomycetota</taxon>
        <taxon>Actinomycetes</taxon>
        <taxon>Micrococcales</taxon>
        <taxon>Microbacteriaceae</taxon>
        <taxon>Microbacterium</taxon>
    </lineage>
</organism>
<proteinExistence type="predicted"/>
<reference evidence="1 2" key="1">
    <citation type="submission" date="2016-10" db="EMBL/GenBank/DDBJ databases">
        <authorList>
            <person name="de Groot N.N."/>
        </authorList>
    </citation>
    <scope>NUCLEOTIDE SEQUENCE [LARGE SCALE GENOMIC DNA]</scope>
    <source>
        <strain evidence="1 2">StLB037</strain>
    </source>
</reference>
<dbReference type="Gene3D" id="6.10.140.2180">
    <property type="match status" value="1"/>
</dbReference>
<protein>
    <submittedName>
        <fullName evidence="1">Helix-turn-helix domain-containing protein</fullName>
    </submittedName>
</protein>
<evidence type="ECO:0000313" key="2">
    <source>
        <dbReference type="Proteomes" id="UP000186456"/>
    </source>
</evidence>